<comment type="caution">
    <text evidence="1">The sequence shown here is derived from an EMBL/GenBank/DDBJ whole genome shotgun (WGS) entry which is preliminary data.</text>
</comment>
<sequence>GVHYFLQDALPAEPLSGKLECLRRGLVLQLEALALSYPSLRIKSSSASNRSSMSYLAMDQTSTLPMPHLMNHNLMCSNASTSGSSNCYSNSSSGDGVMLATGGTSVAAIDISDQHLQQDEEYEDFTGDNNRV</sequence>
<protein>
    <submittedName>
        <fullName evidence="1">Uncharacterized protein</fullName>
    </submittedName>
</protein>
<feature type="non-terminal residue" evidence="1">
    <location>
        <position position="132"/>
    </location>
</feature>
<proteinExistence type="predicted"/>
<reference evidence="1 2" key="1">
    <citation type="submission" date="2024-05" db="EMBL/GenBank/DDBJ databases">
        <authorList>
            <person name="Wallberg A."/>
        </authorList>
    </citation>
    <scope>NUCLEOTIDE SEQUENCE [LARGE SCALE GENOMIC DNA]</scope>
</reference>
<dbReference type="Proteomes" id="UP001497623">
    <property type="component" value="Unassembled WGS sequence"/>
</dbReference>
<feature type="non-terminal residue" evidence="1">
    <location>
        <position position="1"/>
    </location>
</feature>
<evidence type="ECO:0000313" key="1">
    <source>
        <dbReference type="EMBL" id="CAL4244829.1"/>
    </source>
</evidence>
<accession>A0AAV2SVJ1</accession>
<keyword evidence="2" id="KW-1185">Reference proteome</keyword>
<organism evidence="1 2">
    <name type="scientific">Meganyctiphanes norvegica</name>
    <name type="common">Northern krill</name>
    <name type="synonym">Thysanopoda norvegica</name>
    <dbReference type="NCBI Taxonomy" id="48144"/>
    <lineage>
        <taxon>Eukaryota</taxon>
        <taxon>Metazoa</taxon>
        <taxon>Ecdysozoa</taxon>
        <taxon>Arthropoda</taxon>
        <taxon>Crustacea</taxon>
        <taxon>Multicrustacea</taxon>
        <taxon>Malacostraca</taxon>
        <taxon>Eumalacostraca</taxon>
        <taxon>Eucarida</taxon>
        <taxon>Euphausiacea</taxon>
        <taxon>Euphausiidae</taxon>
        <taxon>Meganyctiphanes</taxon>
    </lineage>
</organism>
<evidence type="ECO:0000313" key="2">
    <source>
        <dbReference type="Proteomes" id="UP001497623"/>
    </source>
</evidence>
<name>A0AAV2SVJ1_MEGNR</name>
<dbReference type="AlphaFoldDB" id="A0AAV2SVJ1"/>
<dbReference type="EMBL" id="CAXKWB010137346">
    <property type="protein sequence ID" value="CAL4244829.1"/>
    <property type="molecule type" value="Genomic_DNA"/>
</dbReference>
<gene>
    <name evidence="1" type="ORF">MNOR_LOCUS40981</name>
</gene>